<dbReference type="HOGENOM" id="CLU_020262_4_3_1"/>
<dbReference type="EMBL" id="CH902619">
    <property type="protein sequence ID" value="EDV35628.1"/>
    <property type="molecule type" value="Genomic_DNA"/>
</dbReference>
<dbReference type="GO" id="GO:0016791">
    <property type="term" value="F:phosphatase activity"/>
    <property type="evidence" value="ECO:0007669"/>
    <property type="project" value="InterPro"/>
</dbReference>
<accession>B3MFU6</accession>
<dbReference type="STRING" id="7217.B3MFU6"/>
<keyword evidence="3" id="KW-1185">Reference proteome</keyword>
<dbReference type="FunCoup" id="B3MFU6">
    <property type="interactions" value="44"/>
</dbReference>
<reference evidence="2 3" key="1">
    <citation type="journal article" date="2007" name="Nature">
        <title>Evolution of genes and genomes on the Drosophila phylogeny.</title>
        <authorList>
            <consortium name="Drosophila 12 Genomes Consortium"/>
            <person name="Clark A.G."/>
            <person name="Eisen M.B."/>
            <person name="Smith D.R."/>
            <person name="Bergman C.M."/>
            <person name="Oliver B."/>
            <person name="Markow T.A."/>
            <person name="Kaufman T.C."/>
            <person name="Kellis M."/>
            <person name="Gelbart W."/>
            <person name="Iyer V.N."/>
            <person name="Pollard D.A."/>
            <person name="Sackton T.B."/>
            <person name="Larracuente A.M."/>
            <person name="Singh N.D."/>
            <person name="Abad J.P."/>
            <person name="Abt D.N."/>
            <person name="Adryan B."/>
            <person name="Aguade M."/>
            <person name="Akashi H."/>
            <person name="Anderson W.W."/>
            <person name="Aquadro C.F."/>
            <person name="Ardell D.H."/>
            <person name="Arguello R."/>
            <person name="Artieri C.G."/>
            <person name="Barbash D.A."/>
            <person name="Barker D."/>
            <person name="Barsanti P."/>
            <person name="Batterham P."/>
            <person name="Batzoglou S."/>
            <person name="Begun D."/>
            <person name="Bhutkar A."/>
            <person name="Blanco E."/>
            <person name="Bosak S.A."/>
            <person name="Bradley R.K."/>
            <person name="Brand A.D."/>
            <person name="Brent M.R."/>
            <person name="Brooks A.N."/>
            <person name="Brown R.H."/>
            <person name="Butlin R.K."/>
            <person name="Caggese C."/>
            <person name="Calvi B.R."/>
            <person name="Bernardo de Carvalho A."/>
            <person name="Caspi A."/>
            <person name="Castrezana S."/>
            <person name="Celniker S.E."/>
            <person name="Chang J.L."/>
            <person name="Chapple C."/>
            <person name="Chatterji S."/>
            <person name="Chinwalla A."/>
            <person name="Civetta A."/>
            <person name="Clifton S.W."/>
            <person name="Comeron J.M."/>
            <person name="Costello J.C."/>
            <person name="Coyne J.A."/>
            <person name="Daub J."/>
            <person name="David R.G."/>
            <person name="Delcher A.L."/>
            <person name="Delehaunty K."/>
            <person name="Do C.B."/>
            <person name="Ebling H."/>
            <person name="Edwards K."/>
            <person name="Eickbush T."/>
            <person name="Evans J.D."/>
            <person name="Filipski A."/>
            <person name="Findeiss S."/>
            <person name="Freyhult E."/>
            <person name="Fulton L."/>
            <person name="Fulton R."/>
            <person name="Garcia A.C."/>
            <person name="Gardiner A."/>
            <person name="Garfield D.A."/>
            <person name="Garvin B.E."/>
            <person name="Gibson G."/>
            <person name="Gilbert D."/>
            <person name="Gnerre S."/>
            <person name="Godfrey J."/>
            <person name="Good R."/>
            <person name="Gotea V."/>
            <person name="Gravely B."/>
            <person name="Greenberg A.J."/>
            <person name="Griffiths-Jones S."/>
            <person name="Gross S."/>
            <person name="Guigo R."/>
            <person name="Gustafson E.A."/>
            <person name="Haerty W."/>
            <person name="Hahn M.W."/>
            <person name="Halligan D.L."/>
            <person name="Halpern A.L."/>
            <person name="Halter G.M."/>
            <person name="Han M.V."/>
            <person name="Heger A."/>
            <person name="Hillier L."/>
            <person name="Hinrichs A.S."/>
            <person name="Holmes I."/>
            <person name="Hoskins R.A."/>
            <person name="Hubisz M.J."/>
            <person name="Hultmark D."/>
            <person name="Huntley M.A."/>
            <person name="Jaffe D.B."/>
            <person name="Jagadeeshan S."/>
            <person name="Jeck W.R."/>
            <person name="Johnson J."/>
            <person name="Jones C.D."/>
            <person name="Jordan W.C."/>
            <person name="Karpen G.H."/>
            <person name="Kataoka E."/>
            <person name="Keightley P.D."/>
            <person name="Kheradpour P."/>
            <person name="Kirkness E.F."/>
            <person name="Koerich L.B."/>
            <person name="Kristiansen K."/>
            <person name="Kudrna D."/>
            <person name="Kulathinal R.J."/>
            <person name="Kumar S."/>
            <person name="Kwok R."/>
            <person name="Lander E."/>
            <person name="Langley C.H."/>
            <person name="Lapoint R."/>
            <person name="Lazzaro B.P."/>
            <person name="Lee S.J."/>
            <person name="Levesque L."/>
            <person name="Li R."/>
            <person name="Lin C.F."/>
            <person name="Lin M.F."/>
            <person name="Lindblad-Toh K."/>
            <person name="Llopart A."/>
            <person name="Long M."/>
            <person name="Low L."/>
            <person name="Lozovsky E."/>
            <person name="Lu J."/>
            <person name="Luo M."/>
            <person name="Machado C.A."/>
            <person name="Makalowski W."/>
            <person name="Marzo M."/>
            <person name="Matsuda M."/>
            <person name="Matzkin L."/>
            <person name="McAllister B."/>
            <person name="McBride C.S."/>
            <person name="McKernan B."/>
            <person name="McKernan K."/>
            <person name="Mendez-Lago M."/>
            <person name="Minx P."/>
            <person name="Mollenhauer M.U."/>
            <person name="Montooth K."/>
            <person name="Mount S.M."/>
            <person name="Mu X."/>
            <person name="Myers E."/>
            <person name="Negre B."/>
            <person name="Newfeld S."/>
            <person name="Nielsen R."/>
            <person name="Noor M.A."/>
            <person name="O'Grady P."/>
            <person name="Pachter L."/>
            <person name="Papaceit M."/>
            <person name="Parisi M.J."/>
            <person name="Parisi M."/>
            <person name="Parts L."/>
            <person name="Pedersen J.S."/>
            <person name="Pesole G."/>
            <person name="Phillippy A.M."/>
            <person name="Ponting C.P."/>
            <person name="Pop M."/>
            <person name="Porcelli D."/>
            <person name="Powell J.R."/>
            <person name="Prohaska S."/>
            <person name="Pruitt K."/>
            <person name="Puig M."/>
            <person name="Quesneville H."/>
            <person name="Ram K.R."/>
            <person name="Rand D."/>
            <person name="Rasmussen M.D."/>
            <person name="Reed L.K."/>
            <person name="Reenan R."/>
            <person name="Reily A."/>
            <person name="Remington K.A."/>
            <person name="Rieger T.T."/>
            <person name="Ritchie M.G."/>
            <person name="Robin C."/>
            <person name="Rogers Y.H."/>
            <person name="Rohde C."/>
            <person name="Rozas J."/>
            <person name="Rubenfield M.J."/>
            <person name="Ruiz A."/>
            <person name="Russo S."/>
            <person name="Salzberg S.L."/>
            <person name="Sanchez-Gracia A."/>
            <person name="Saranga D.J."/>
            <person name="Sato H."/>
            <person name="Schaeffer S.W."/>
            <person name="Schatz M.C."/>
            <person name="Schlenke T."/>
            <person name="Schwartz R."/>
            <person name="Segarra C."/>
            <person name="Singh R.S."/>
            <person name="Sirot L."/>
            <person name="Sirota M."/>
            <person name="Sisneros N.B."/>
            <person name="Smith C.D."/>
            <person name="Smith T.F."/>
            <person name="Spieth J."/>
            <person name="Stage D.E."/>
            <person name="Stark A."/>
            <person name="Stephan W."/>
            <person name="Strausberg R.L."/>
            <person name="Strempel S."/>
            <person name="Sturgill D."/>
            <person name="Sutton G."/>
            <person name="Sutton G.G."/>
            <person name="Tao W."/>
            <person name="Teichmann S."/>
            <person name="Tobari Y.N."/>
            <person name="Tomimura Y."/>
            <person name="Tsolas J.M."/>
            <person name="Valente V.L."/>
            <person name="Venter E."/>
            <person name="Venter J.C."/>
            <person name="Vicario S."/>
            <person name="Vieira F.G."/>
            <person name="Vilella A.J."/>
            <person name="Villasante A."/>
            <person name="Walenz B."/>
            <person name="Wang J."/>
            <person name="Wasserman M."/>
            <person name="Watts T."/>
            <person name="Wilson D."/>
            <person name="Wilson R.K."/>
            <person name="Wing R.A."/>
            <person name="Wolfner M.F."/>
            <person name="Wong A."/>
            <person name="Wong G.K."/>
            <person name="Wu C.I."/>
            <person name="Wu G."/>
            <person name="Yamamoto D."/>
            <person name="Yang H.P."/>
            <person name="Yang S.P."/>
            <person name="Yorke J.A."/>
            <person name="Yoshida K."/>
            <person name="Zdobnov E."/>
            <person name="Zhang P."/>
            <person name="Zhang Y."/>
            <person name="Zimin A.V."/>
            <person name="Baldwin J."/>
            <person name="Abdouelleil A."/>
            <person name="Abdulkadir J."/>
            <person name="Abebe A."/>
            <person name="Abera B."/>
            <person name="Abreu J."/>
            <person name="Acer S.C."/>
            <person name="Aftuck L."/>
            <person name="Alexander A."/>
            <person name="An P."/>
            <person name="Anderson E."/>
            <person name="Anderson S."/>
            <person name="Arachi H."/>
            <person name="Azer M."/>
            <person name="Bachantsang P."/>
            <person name="Barry A."/>
            <person name="Bayul T."/>
            <person name="Berlin A."/>
            <person name="Bessette D."/>
            <person name="Bloom T."/>
            <person name="Blye J."/>
            <person name="Boguslavskiy L."/>
            <person name="Bonnet C."/>
            <person name="Boukhgalter B."/>
            <person name="Bourzgui I."/>
            <person name="Brown A."/>
            <person name="Cahill P."/>
            <person name="Channer S."/>
            <person name="Cheshatsang Y."/>
            <person name="Chuda L."/>
            <person name="Citroen M."/>
            <person name="Collymore A."/>
            <person name="Cooke P."/>
            <person name="Costello M."/>
            <person name="D'Aco K."/>
            <person name="Daza R."/>
            <person name="De Haan G."/>
            <person name="DeGray S."/>
            <person name="DeMaso C."/>
            <person name="Dhargay N."/>
            <person name="Dooley K."/>
            <person name="Dooley E."/>
            <person name="Doricent M."/>
            <person name="Dorje P."/>
            <person name="Dorjee K."/>
            <person name="Dupes A."/>
            <person name="Elong R."/>
            <person name="Falk J."/>
            <person name="Farina A."/>
            <person name="Faro S."/>
            <person name="Ferguson D."/>
            <person name="Fisher S."/>
            <person name="Foley C.D."/>
            <person name="Franke A."/>
            <person name="Friedrich D."/>
            <person name="Gadbois L."/>
            <person name="Gearin G."/>
            <person name="Gearin C.R."/>
            <person name="Giannoukos G."/>
            <person name="Goode T."/>
            <person name="Graham J."/>
            <person name="Grandbois E."/>
            <person name="Grewal S."/>
            <person name="Gyaltsen K."/>
            <person name="Hafez N."/>
            <person name="Hagos B."/>
            <person name="Hall J."/>
            <person name="Henson C."/>
            <person name="Hollinger A."/>
            <person name="Honan T."/>
            <person name="Huard M.D."/>
            <person name="Hughes L."/>
            <person name="Hurhula B."/>
            <person name="Husby M.E."/>
            <person name="Kamat A."/>
            <person name="Kanga B."/>
            <person name="Kashin S."/>
            <person name="Khazanovich D."/>
            <person name="Kisner P."/>
            <person name="Lance K."/>
            <person name="Lara M."/>
            <person name="Lee W."/>
            <person name="Lennon N."/>
            <person name="Letendre F."/>
            <person name="LeVine R."/>
            <person name="Lipovsky A."/>
            <person name="Liu X."/>
            <person name="Liu J."/>
            <person name="Liu S."/>
            <person name="Lokyitsang T."/>
            <person name="Lokyitsang Y."/>
            <person name="Lubonja R."/>
            <person name="Lui A."/>
            <person name="MacDonald P."/>
            <person name="Magnisalis V."/>
            <person name="Maru K."/>
            <person name="Matthews C."/>
            <person name="McCusker W."/>
            <person name="McDonough S."/>
            <person name="Mehta T."/>
            <person name="Meldrim J."/>
            <person name="Meneus L."/>
            <person name="Mihai O."/>
            <person name="Mihalev A."/>
            <person name="Mihova T."/>
            <person name="Mittelman R."/>
            <person name="Mlenga V."/>
            <person name="Montmayeur A."/>
            <person name="Mulrain L."/>
            <person name="Navidi A."/>
            <person name="Naylor J."/>
            <person name="Negash T."/>
            <person name="Nguyen T."/>
            <person name="Nguyen N."/>
            <person name="Nicol R."/>
            <person name="Norbu C."/>
            <person name="Norbu N."/>
            <person name="Novod N."/>
            <person name="O'Neill B."/>
            <person name="Osman S."/>
            <person name="Markiewicz E."/>
            <person name="Oyono O.L."/>
            <person name="Patti C."/>
            <person name="Phunkhang P."/>
            <person name="Pierre F."/>
            <person name="Priest M."/>
            <person name="Raghuraman S."/>
            <person name="Rege F."/>
            <person name="Reyes R."/>
            <person name="Rise C."/>
            <person name="Rogov P."/>
            <person name="Ross K."/>
            <person name="Ryan E."/>
            <person name="Settipalli S."/>
            <person name="Shea T."/>
            <person name="Sherpa N."/>
            <person name="Shi L."/>
            <person name="Shih D."/>
            <person name="Sparrow T."/>
            <person name="Spaulding J."/>
            <person name="Stalker J."/>
            <person name="Stange-Thomann N."/>
            <person name="Stavropoulos S."/>
            <person name="Stone C."/>
            <person name="Strader C."/>
            <person name="Tesfaye S."/>
            <person name="Thomson T."/>
            <person name="Thoulutsang Y."/>
            <person name="Thoulutsang D."/>
            <person name="Topham K."/>
            <person name="Topping I."/>
            <person name="Tsamla T."/>
            <person name="Vassiliev H."/>
            <person name="Vo A."/>
            <person name="Wangchuk T."/>
            <person name="Wangdi T."/>
            <person name="Weiand M."/>
            <person name="Wilkinson J."/>
            <person name="Wilson A."/>
            <person name="Yadav S."/>
            <person name="Young G."/>
            <person name="Yu Q."/>
            <person name="Zembek L."/>
            <person name="Zhong D."/>
            <person name="Zimmer A."/>
            <person name="Zwirko Z."/>
            <person name="Jaffe D.B."/>
            <person name="Alvarez P."/>
            <person name="Brockman W."/>
            <person name="Butler J."/>
            <person name="Chin C."/>
            <person name="Gnerre S."/>
            <person name="Grabherr M."/>
            <person name="Kleber M."/>
            <person name="Mauceli E."/>
            <person name="MacCallum I."/>
        </authorList>
    </citation>
    <scope>NUCLEOTIDE SEQUENCE [LARGE SCALE GENOMIC DNA]</scope>
    <source>
        <strain evidence="3">Tucson 14024-0371.13</strain>
    </source>
</reference>
<dbReference type="PANTHER" id="PTHR12210">
    <property type="entry name" value="DULLARD PROTEIN PHOSPHATASE"/>
    <property type="match status" value="1"/>
</dbReference>
<protein>
    <recommendedName>
        <fullName evidence="1">FCP1 homology domain-containing protein</fullName>
    </recommendedName>
</protein>
<dbReference type="InterPro" id="IPR050365">
    <property type="entry name" value="TIM50"/>
</dbReference>
<dbReference type="Gene3D" id="3.40.50.1000">
    <property type="entry name" value="HAD superfamily/HAD-like"/>
    <property type="match status" value="1"/>
</dbReference>
<dbReference type="NCBIfam" id="TIGR02251">
    <property type="entry name" value="HIF-SF_euk"/>
    <property type="match status" value="1"/>
</dbReference>
<keyword evidence="2" id="KW-0378">Hydrolase</keyword>
<dbReference type="Proteomes" id="UP000007801">
    <property type="component" value="Unassembled WGS sequence"/>
</dbReference>
<dbReference type="KEGG" id="dan:6495419"/>
<dbReference type="SMART" id="SM00577">
    <property type="entry name" value="CPDc"/>
    <property type="match status" value="1"/>
</dbReference>
<dbReference type="OrthoDB" id="277011at2759"/>
<dbReference type="Pfam" id="PF03031">
    <property type="entry name" value="NIF"/>
    <property type="match status" value="1"/>
</dbReference>
<dbReference type="eggNOG" id="KOG1605">
    <property type="taxonomic scope" value="Eukaryota"/>
</dbReference>
<evidence type="ECO:0000313" key="3">
    <source>
        <dbReference type="Proteomes" id="UP000007801"/>
    </source>
</evidence>
<sequence>MVSQLPAQSAHLVKLAPSSPVAVAVVGNLQRSRSSDNRQPLISILLTSDLGSYVRSFFSLIATKVESYLRPVTEPIYKEVPLSPESQRRLRQVGRKTLVLDLDETLVHSCYSDPETNELVGCSLVPQTAKPDYELSVTLEGLDPIAFQVYKRPHVDVFLKFASKWYDLVIFTASLEVYAAQVVDRLDNGRGMIQKRYYRQHCSSTTSMISKDLTVVNPDMSGTFIIDNSPNAYRDFPDNAIPIKTFIYDPDDTELLNLLPFLDALRFTKDVRSVLSRRVTSR</sequence>
<dbReference type="SMR" id="B3MFU6"/>
<name>B3MFU6_DROAN</name>
<dbReference type="GeneID" id="6495419"/>
<dbReference type="PhylomeDB" id="B3MFU6"/>
<evidence type="ECO:0000259" key="1">
    <source>
        <dbReference type="PROSITE" id="PS50969"/>
    </source>
</evidence>
<organism evidence="2 3">
    <name type="scientific">Drosophila ananassae</name>
    <name type="common">Fruit fly</name>
    <dbReference type="NCBI Taxonomy" id="7217"/>
    <lineage>
        <taxon>Eukaryota</taxon>
        <taxon>Metazoa</taxon>
        <taxon>Ecdysozoa</taxon>
        <taxon>Arthropoda</taxon>
        <taxon>Hexapoda</taxon>
        <taxon>Insecta</taxon>
        <taxon>Pterygota</taxon>
        <taxon>Neoptera</taxon>
        <taxon>Endopterygota</taxon>
        <taxon>Diptera</taxon>
        <taxon>Brachycera</taxon>
        <taxon>Muscomorpha</taxon>
        <taxon>Ephydroidea</taxon>
        <taxon>Drosophilidae</taxon>
        <taxon>Drosophila</taxon>
        <taxon>Sophophora</taxon>
    </lineage>
</organism>
<dbReference type="CDD" id="cd07521">
    <property type="entry name" value="HAD_FCP1-like"/>
    <property type="match status" value="1"/>
</dbReference>
<dbReference type="AlphaFoldDB" id="B3MFU6"/>
<dbReference type="InterPro" id="IPR011948">
    <property type="entry name" value="Dullard_phosphatase"/>
</dbReference>
<dbReference type="OMA" id="WYDLAIY"/>
<dbReference type="SUPFAM" id="SSF56784">
    <property type="entry name" value="HAD-like"/>
    <property type="match status" value="1"/>
</dbReference>
<dbReference type="FunFam" id="3.40.50.1000:FF:000093">
    <property type="entry name" value="NLI interacting factor-like phosphatase family protein"/>
    <property type="match status" value="1"/>
</dbReference>
<dbReference type="InterPro" id="IPR036412">
    <property type="entry name" value="HAD-like_sf"/>
</dbReference>
<dbReference type="PROSITE" id="PS50969">
    <property type="entry name" value="FCP1"/>
    <property type="match status" value="1"/>
</dbReference>
<gene>
    <name evidence="2" type="primary">Dana\GF12569</name>
    <name evidence="2" type="synonym">dana_GLEANR_12586</name>
    <name evidence="2" type="ORF">GF12569</name>
</gene>
<dbReference type="InterPro" id="IPR023214">
    <property type="entry name" value="HAD_sf"/>
</dbReference>
<proteinExistence type="predicted"/>
<dbReference type="InParanoid" id="B3MFU6"/>
<dbReference type="InterPro" id="IPR004274">
    <property type="entry name" value="FCP1_dom"/>
</dbReference>
<evidence type="ECO:0000313" key="2">
    <source>
        <dbReference type="EMBL" id="EDV35628.1"/>
    </source>
</evidence>
<feature type="domain" description="FCP1 homology" evidence="1">
    <location>
        <begin position="91"/>
        <end position="265"/>
    </location>
</feature>